<dbReference type="AlphaFoldDB" id="A0A9D2FES1"/>
<organism evidence="1 2">
    <name type="scientific">Candidatus Faecalibacterium gallistercoris</name>
    <dbReference type="NCBI Taxonomy" id="2838579"/>
    <lineage>
        <taxon>Bacteria</taxon>
        <taxon>Bacillati</taxon>
        <taxon>Bacillota</taxon>
        <taxon>Clostridia</taxon>
        <taxon>Eubacteriales</taxon>
        <taxon>Oscillospiraceae</taxon>
        <taxon>Faecalibacterium</taxon>
    </lineage>
</organism>
<dbReference type="Proteomes" id="UP000824065">
    <property type="component" value="Unassembled WGS sequence"/>
</dbReference>
<comment type="caution">
    <text evidence="1">The sequence shown here is derived from an EMBL/GenBank/DDBJ whole genome shotgun (WGS) entry which is preliminary data.</text>
</comment>
<sequence>MSENNFNNESYRALVSDLINDAFYLEGVSRRGVIAKIRQYAEVVVRRILDLSPNETVELGNGKLQHKIKEKNNPLLLRAVKDINKIGSECTHTKSTREISEDDVTNTINRLFDLYASVLIEYFTKYEFGTNLQVVSSFSILPPIIRYITLNYLYDKNPNNLMVIDKLALVLLKALNKDAAINWLKDRKEVLEKIQSVSPDAHKAIIEKYGEECANLLCENAPNMYELCVERVNSVENALDKRGILYNDFESAITIYQKNGIISGSSPEIKEFNSIMEFLYLGRKAQCELN</sequence>
<evidence type="ECO:0008006" key="3">
    <source>
        <dbReference type="Google" id="ProtNLM"/>
    </source>
</evidence>
<name>A0A9D2FES1_9FIRM</name>
<accession>A0A9D2FES1</accession>
<evidence type="ECO:0000313" key="2">
    <source>
        <dbReference type="Proteomes" id="UP000824065"/>
    </source>
</evidence>
<dbReference type="EMBL" id="DXBJ01000005">
    <property type="protein sequence ID" value="HIZ57047.1"/>
    <property type="molecule type" value="Genomic_DNA"/>
</dbReference>
<reference evidence="1" key="2">
    <citation type="submission" date="2021-04" db="EMBL/GenBank/DDBJ databases">
        <authorList>
            <person name="Gilroy R."/>
        </authorList>
    </citation>
    <scope>NUCLEOTIDE SEQUENCE</scope>
    <source>
        <strain evidence="1">ChiBcec16-3735</strain>
    </source>
</reference>
<evidence type="ECO:0000313" key="1">
    <source>
        <dbReference type="EMBL" id="HIZ57047.1"/>
    </source>
</evidence>
<proteinExistence type="predicted"/>
<reference evidence="1" key="1">
    <citation type="journal article" date="2021" name="PeerJ">
        <title>Extensive microbial diversity within the chicken gut microbiome revealed by metagenomics and culture.</title>
        <authorList>
            <person name="Gilroy R."/>
            <person name="Ravi A."/>
            <person name="Getino M."/>
            <person name="Pursley I."/>
            <person name="Horton D.L."/>
            <person name="Alikhan N.F."/>
            <person name="Baker D."/>
            <person name="Gharbi K."/>
            <person name="Hall N."/>
            <person name="Watson M."/>
            <person name="Adriaenssens E.M."/>
            <person name="Foster-Nyarko E."/>
            <person name="Jarju S."/>
            <person name="Secka A."/>
            <person name="Antonio M."/>
            <person name="Oren A."/>
            <person name="Chaudhuri R.R."/>
            <person name="La Ragione R."/>
            <person name="Hildebrand F."/>
            <person name="Pallen M.J."/>
        </authorList>
    </citation>
    <scope>NUCLEOTIDE SEQUENCE</scope>
    <source>
        <strain evidence="1">ChiBcec16-3735</strain>
    </source>
</reference>
<protein>
    <recommendedName>
        <fullName evidence="3">DUF4145 domain-containing protein</fullName>
    </recommendedName>
</protein>
<gene>
    <name evidence="1" type="ORF">H9725_00420</name>
</gene>